<dbReference type="Proteomes" id="UP000826212">
    <property type="component" value="Chromosome"/>
</dbReference>
<accession>A0AC61NI47</accession>
<reference evidence="1" key="1">
    <citation type="submission" date="2021-08" db="EMBL/GenBank/DDBJ databases">
        <title>Novel anaerobic bacterium isolated from sea squirt in East Sea, Republic of Korea.</title>
        <authorList>
            <person name="Nguyen T.H."/>
            <person name="Li Z."/>
            <person name="Lee Y.-J."/>
            <person name="Ko J."/>
            <person name="Kim S.-G."/>
        </authorList>
    </citation>
    <scope>NUCLEOTIDE SEQUENCE</scope>
    <source>
        <strain evidence="1">KCTC 25031</strain>
    </source>
</reference>
<proteinExistence type="predicted"/>
<dbReference type="EMBL" id="CP081303">
    <property type="protein sequence ID" value="QZE15218.1"/>
    <property type="molecule type" value="Genomic_DNA"/>
</dbReference>
<gene>
    <name evidence="1" type="ORF">K4L44_05120</name>
</gene>
<evidence type="ECO:0000313" key="1">
    <source>
        <dbReference type="EMBL" id="QZE15218.1"/>
    </source>
</evidence>
<keyword evidence="2" id="KW-1185">Reference proteome</keyword>
<sequence length="179" mass="20652">MDSSDSIVLGLLSMGSEKALSKIIMRYNDDLFRYAFSIVKDREMAEEVVSDVFIQLWNQKRRIKEILHLKRYLVTSIRNRALSALSKQKLELCSEEEVHVFPTYSDFRTLEDDVISKEFYEFVMNQIEGLPDRCKEVLVMAKITGLKQAEIAEILSISPKTVENTLSRALKKLHEMVGS</sequence>
<evidence type="ECO:0000313" key="2">
    <source>
        <dbReference type="Proteomes" id="UP000826212"/>
    </source>
</evidence>
<organism evidence="1 2">
    <name type="scientific">Halosquirtibacter laminarini</name>
    <dbReference type="NCBI Taxonomy" id="3374600"/>
    <lineage>
        <taxon>Bacteria</taxon>
        <taxon>Pseudomonadati</taxon>
        <taxon>Bacteroidota</taxon>
        <taxon>Bacteroidia</taxon>
        <taxon>Marinilabiliales</taxon>
        <taxon>Prolixibacteraceae</taxon>
        <taxon>Halosquirtibacter</taxon>
    </lineage>
</organism>
<protein>
    <submittedName>
        <fullName evidence="1">RNA polymerase sigma-70 factor</fullName>
    </submittedName>
</protein>
<name>A0AC61NI47_9BACT</name>